<dbReference type="Proteomes" id="UP000054166">
    <property type="component" value="Unassembled WGS sequence"/>
</dbReference>
<dbReference type="SUPFAM" id="SSF55729">
    <property type="entry name" value="Acyl-CoA N-acyltransferases (Nat)"/>
    <property type="match status" value="1"/>
</dbReference>
<sequence length="259" mass="29514">MVEPSARIRAFETTDERRVRFMIGKANLGALAVANQRVYVHPLTISSWVALSCLFIQRMGWWPNPEHGYLGYLSPLPAFASVAVPIMFLIDWLNRPYFETLTQEALHRPDIVDIKSYYSRSPSSGLWILDYGTNFVGFIALDASLDAESNDPVTSEKQVSKKKGTSRIAVIRHFYVEEQYRGIGIEKDLLDYAVRHAFSSDSTVRTIKAVDSPLVQHVRECLRSGGFQLQKHTKTVGMMGWKLGERILERSEWEKADKE</sequence>
<dbReference type="InterPro" id="IPR050769">
    <property type="entry name" value="NAT_camello-type"/>
</dbReference>
<dbReference type="InterPro" id="IPR000182">
    <property type="entry name" value="GNAT_dom"/>
</dbReference>
<dbReference type="EMBL" id="KN832985">
    <property type="protein sequence ID" value="KIM85278.1"/>
    <property type="molecule type" value="Genomic_DNA"/>
</dbReference>
<dbReference type="PANTHER" id="PTHR13947:SF37">
    <property type="entry name" value="LD18367P"/>
    <property type="match status" value="1"/>
</dbReference>
<evidence type="ECO:0000313" key="5">
    <source>
        <dbReference type="Proteomes" id="UP000054166"/>
    </source>
</evidence>
<feature type="domain" description="N-acetyltransferase" evidence="3">
    <location>
        <begin position="85"/>
        <end position="254"/>
    </location>
</feature>
<dbReference type="PROSITE" id="PS51186">
    <property type="entry name" value="GNAT"/>
    <property type="match status" value="1"/>
</dbReference>
<keyword evidence="2" id="KW-0472">Membrane</keyword>
<dbReference type="InParanoid" id="A0A0C3BG65"/>
<gene>
    <name evidence="4" type="ORF">PILCRDRAFT_356067</name>
</gene>
<reference evidence="5" key="2">
    <citation type="submission" date="2015-01" db="EMBL/GenBank/DDBJ databases">
        <title>Evolutionary Origins and Diversification of the Mycorrhizal Mutualists.</title>
        <authorList>
            <consortium name="DOE Joint Genome Institute"/>
            <consortium name="Mycorrhizal Genomics Consortium"/>
            <person name="Kohler A."/>
            <person name="Kuo A."/>
            <person name="Nagy L.G."/>
            <person name="Floudas D."/>
            <person name="Copeland A."/>
            <person name="Barry K.W."/>
            <person name="Cichocki N."/>
            <person name="Veneault-Fourrey C."/>
            <person name="LaButti K."/>
            <person name="Lindquist E.A."/>
            <person name="Lipzen A."/>
            <person name="Lundell T."/>
            <person name="Morin E."/>
            <person name="Murat C."/>
            <person name="Riley R."/>
            <person name="Ohm R."/>
            <person name="Sun H."/>
            <person name="Tunlid A."/>
            <person name="Henrissat B."/>
            <person name="Grigoriev I.V."/>
            <person name="Hibbett D.S."/>
            <person name="Martin F."/>
        </authorList>
    </citation>
    <scope>NUCLEOTIDE SEQUENCE [LARGE SCALE GENOMIC DNA]</scope>
    <source>
        <strain evidence="5">F 1598</strain>
    </source>
</reference>
<dbReference type="HOGENOM" id="CLU_084809_0_0_1"/>
<dbReference type="PANTHER" id="PTHR13947">
    <property type="entry name" value="GNAT FAMILY N-ACETYLTRANSFERASE"/>
    <property type="match status" value="1"/>
</dbReference>
<evidence type="ECO:0000259" key="3">
    <source>
        <dbReference type="PROSITE" id="PS51186"/>
    </source>
</evidence>
<protein>
    <recommendedName>
        <fullName evidence="3">N-acetyltransferase domain-containing protein</fullName>
    </recommendedName>
</protein>
<feature type="transmembrane region" description="Helical" evidence="2">
    <location>
        <begin position="69"/>
        <end position="90"/>
    </location>
</feature>
<accession>A0A0C3BG65</accession>
<dbReference type="OrthoDB" id="2564232at2759"/>
<organism evidence="4 5">
    <name type="scientific">Piloderma croceum (strain F 1598)</name>
    <dbReference type="NCBI Taxonomy" id="765440"/>
    <lineage>
        <taxon>Eukaryota</taxon>
        <taxon>Fungi</taxon>
        <taxon>Dikarya</taxon>
        <taxon>Basidiomycota</taxon>
        <taxon>Agaricomycotina</taxon>
        <taxon>Agaricomycetes</taxon>
        <taxon>Agaricomycetidae</taxon>
        <taxon>Atheliales</taxon>
        <taxon>Atheliaceae</taxon>
        <taxon>Piloderma</taxon>
    </lineage>
</organism>
<evidence type="ECO:0000256" key="2">
    <source>
        <dbReference type="SAM" id="Phobius"/>
    </source>
</evidence>
<dbReference type="Pfam" id="PF00583">
    <property type="entry name" value="Acetyltransf_1"/>
    <property type="match status" value="1"/>
</dbReference>
<keyword evidence="1" id="KW-0808">Transferase</keyword>
<evidence type="ECO:0000313" key="4">
    <source>
        <dbReference type="EMBL" id="KIM85278.1"/>
    </source>
</evidence>
<dbReference type="GO" id="GO:0008080">
    <property type="term" value="F:N-acetyltransferase activity"/>
    <property type="evidence" value="ECO:0007669"/>
    <property type="project" value="InterPro"/>
</dbReference>
<name>A0A0C3BG65_PILCF</name>
<keyword evidence="5" id="KW-1185">Reference proteome</keyword>
<reference evidence="4 5" key="1">
    <citation type="submission" date="2014-04" db="EMBL/GenBank/DDBJ databases">
        <authorList>
            <consortium name="DOE Joint Genome Institute"/>
            <person name="Kuo A."/>
            <person name="Tarkka M."/>
            <person name="Buscot F."/>
            <person name="Kohler A."/>
            <person name="Nagy L.G."/>
            <person name="Floudas D."/>
            <person name="Copeland A."/>
            <person name="Barry K.W."/>
            <person name="Cichocki N."/>
            <person name="Veneault-Fourrey C."/>
            <person name="LaButti K."/>
            <person name="Lindquist E.A."/>
            <person name="Lipzen A."/>
            <person name="Lundell T."/>
            <person name="Morin E."/>
            <person name="Murat C."/>
            <person name="Sun H."/>
            <person name="Tunlid A."/>
            <person name="Henrissat B."/>
            <person name="Grigoriev I.V."/>
            <person name="Hibbett D.S."/>
            <person name="Martin F."/>
            <person name="Nordberg H.P."/>
            <person name="Cantor M.N."/>
            <person name="Hua S.X."/>
        </authorList>
    </citation>
    <scope>NUCLEOTIDE SEQUENCE [LARGE SCALE GENOMIC DNA]</scope>
    <source>
        <strain evidence="4 5">F 1598</strain>
    </source>
</reference>
<dbReference type="AlphaFoldDB" id="A0A0C3BG65"/>
<proteinExistence type="predicted"/>
<keyword evidence="2" id="KW-1133">Transmembrane helix</keyword>
<keyword evidence="2" id="KW-0812">Transmembrane</keyword>
<evidence type="ECO:0000256" key="1">
    <source>
        <dbReference type="ARBA" id="ARBA00022679"/>
    </source>
</evidence>
<dbReference type="Gene3D" id="3.40.630.30">
    <property type="match status" value="1"/>
</dbReference>
<dbReference type="InterPro" id="IPR016181">
    <property type="entry name" value="Acyl_CoA_acyltransferase"/>
</dbReference>